<evidence type="ECO:0000313" key="14">
    <source>
        <dbReference type="Proteomes" id="UP000030746"/>
    </source>
</evidence>
<feature type="domain" description="Fringe-like glycosyltransferase" evidence="12">
    <location>
        <begin position="14"/>
        <end position="214"/>
    </location>
</feature>
<keyword evidence="11" id="KW-0472">Membrane</keyword>
<dbReference type="PANTHER" id="PTHR23033:SF14">
    <property type="entry name" value="GLYCOPROTEIN-N-ACETYLGALACTOSAMINE 3-BETA-GALACTOSYLTRANSFERASE 1-RELATED"/>
    <property type="match status" value="1"/>
</dbReference>
<organism evidence="13 14">
    <name type="scientific">Lottia gigantea</name>
    <name type="common">Giant owl limpet</name>
    <dbReference type="NCBI Taxonomy" id="225164"/>
    <lineage>
        <taxon>Eukaryota</taxon>
        <taxon>Metazoa</taxon>
        <taxon>Spiralia</taxon>
        <taxon>Lophotrochozoa</taxon>
        <taxon>Mollusca</taxon>
        <taxon>Gastropoda</taxon>
        <taxon>Patellogastropoda</taxon>
        <taxon>Lottioidea</taxon>
        <taxon>Lottiidae</taxon>
        <taxon>Lottia</taxon>
    </lineage>
</organism>
<dbReference type="GO" id="GO:0016020">
    <property type="term" value="C:membrane"/>
    <property type="evidence" value="ECO:0007669"/>
    <property type="project" value="UniProtKB-SubCell"/>
</dbReference>
<dbReference type="RefSeq" id="XP_009065990.1">
    <property type="nucleotide sequence ID" value="XM_009067742.1"/>
</dbReference>
<dbReference type="Pfam" id="PF02434">
    <property type="entry name" value="Fringe"/>
    <property type="match status" value="1"/>
</dbReference>
<dbReference type="UniPathway" id="UPA00378"/>
<comment type="pathway">
    <text evidence="2">Protein modification; protein glycosylation.</text>
</comment>
<dbReference type="PANTHER" id="PTHR23033">
    <property type="entry name" value="BETA1,3-GALACTOSYLTRANSFERASE"/>
    <property type="match status" value="1"/>
</dbReference>
<keyword evidence="9" id="KW-0735">Signal-anchor</keyword>
<evidence type="ECO:0000256" key="9">
    <source>
        <dbReference type="ARBA" id="ARBA00022968"/>
    </source>
</evidence>
<evidence type="ECO:0000256" key="6">
    <source>
        <dbReference type="ARBA" id="ARBA00022679"/>
    </source>
</evidence>
<feature type="non-terminal residue" evidence="13">
    <location>
        <position position="1"/>
    </location>
</feature>
<comment type="subcellular location">
    <subcellularLocation>
        <location evidence="1">Membrane</location>
        <topology evidence="1">Single-pass type II membrane protein</topology>
    </subcellularLocation>
</comment>
<evidence type="ECO:0000256" key="4">
    <source>
        <dbReference type="ARBA" id="ARBA00012557"/>
    </source>
</evidence>
<dbReference type="EC" id="2.4.1.122" evidence="4"/>
<dbReference type="STRING" id="225164.V3ZLW2"/>
<dbReference type="InterPro" id="IPR026050">
    <property type="entry name" value="C1GALT1/C1GALT1_chp1"/>
</dbReference>
<evidence type="ECO:0000313" key="13">
    <source>
        <dbReference type="EMBL" id="ESO83390.1"/>
    </source>
</evidence>
<dbReference type="Proteomes" id="UP000030746">
    <property type="component" value="Unassembled WGS sequence"/>
</dbReference>
<dbReference type="GO" id="GO:0000166">
    <property type="term" value="F:nucleotide binding"/>
    <property type="evidence" value="ECO:0007669"/>
    <property type="project" value="UniProtKB-KW"/>
</dbReference>
<dbReference type="Gene3D" id="3.90.550.50">
    <property type="match status" value="1"/>
</dbReference>
<protein>
    <recommendedName>
        <fullName evidence="4">N-acetylgalactosaminide beta-1,3-galactosyltransferase</fullName>
        <ecNumber evidence="4">2.4.1.122</ecNumber>
    </recommendedName>
</protein>
<dbReference type="HOGENOM" id="CLU_035857_1_0_1"/>
<evidence type="ECO:0000256" key="5">
    <source>
        <dbReference type="ARBA" id="ARBA00022676"/>
    </source>
</evidence>
<dbReference type="EMBL" id="KB203711">
    <property type="protein sequence ID" value="ESO83390.1"/>
    <property type="molecule type" value="Genomic_DNA"/>
</dbReference>
<sequence>IRVACFVLATPNAKAKMAAVNETWLQRCDTYFFLVTATHGQHDVVNVTIPEGRSYLTDKTVYGFKYMYDYLLNDFDWFVKADDDTYMIVENLKFYLSHYKGDAPAYSGLHLRHFSPNGYMAGGPGYVLNREALRLLIKGFNSPGLCRLTGGAEDLEIGRCLTKVGVTIISSLDKFRTQTFQGTRFHSYIDNTVPSYVPFYLKNKDNLNKVSRFTISFHHMDPNMMHHIDFILYNIQ</sequence>
<evidence type="ECO:0000256" key="10">
    <source>
        <dbReference type="ARBA" id="ARBA00022989"/>
    </source>
</evidence>
<accession>V3ZLW2</accession>
<keyword evidence="6" id="KW-0808">Transferase</keyword>
<gene>
    <name evidence="13" type="ORF">LOTGIDRAFT_96000</name>
</gene>
<evidence type="ECO:0000259" key="12">
    <source>
        <dbReference type="Pfam" id="PF02434"/>
    </source>
</evidence>
<evidence type="ECO:0000256" key="8">
    <source>
        <dbReference type="ARBA" id="ARBA00022741"/>
    </source>
</evidence>
<keyword evidence="7" id="KW-0812">Transmembrane</keyword>
<keyword evidence="10" id="KW-1133">Transmembrane helix</keyword>
<feature type="non-terminal residue" evidence="13">
    <location>
        <position position="236"/>
    </location>
</feature>
<reference evidence="13 14" key="1">
    <citation type="journal article" date="2013" name="Nature">
        <title>Insights into bilaterian evolution from three spiralian genomes.</title>
        <authorList>
            <person name="Simakov O."/>
            <person name="Marletaz F."/>
            <person name="Cho S.J."/>
            <person name="Edsinger-Gonzales E."/>
            <person name="Havlak P."/>
            <person name="Hellsten U."/>
            <person name="Kuo D.H."/>
            <person name="Larsson T."/>
            <person name="Lv J."/>
            <person name="Arendt D."/>
            <person name="Savage R."/>
            <person name="Osoegawa K."/>
            <person name="de Jong P."/>
            <person name="Grimwood J."/>
            <person name="Chapman J.A."/>
            <person name="Shapiro H."/>
            <person name="Aerts A."/>
            <person name="Otillar R.P."/>
            <person name="Terry A.Y."/>
            <person name="Boore J.L."/>
            <person name="Grigoriev I.V."/>
            <person name="Lindberg D.R."/>
            <person name="Seaver E.C."/>
            <person name="Weisblat D.A."/>
            <person name="Putnam N.H."/>
            <person name="Rokhsar D.S."/>
        </authorList>
    </citation>
    <scope>NUCLEOTIDE SEQUENCE [LARGE SCALE GENOMIC DNA]</scope>
</reference>
<dbReference type="OMA" id="MASTWLP"/>
<dbReference type="KEGG" id="lgi:LOTGIDRAFT_96000"/>
<keyword evidence="8" id="KW-0547">Nucleotide-binding</keyword>
<evidence type="ECO:0000256" key="3">
    <source>
        <dbReference type="ARBA" id="ARBA00006462"/>
    </source>
</evidence>
<dbReference type="GeneID" id="20253077"/>
<evidence type="ECO:0000256" key="7">
    <source>
        <dbReference type="ARBA" id="ARBA00022692"/>
    </source>
</evidence>
<dbReference type="AlphaFoldDB" id="V3ZLW2"/>
<evidence type="ECO:0000256" key="2">
    <source>
        <dbReference type="ARBA" id="ARBA00004922"/>
    </source>
</evidence>
<name>V3ZLW2_LOTGI</name>
<dbReference type="CTD" id="20253077"/>
<dbReference type="OrthoDB" id="414175at2759"/>
<keyword evidence="5" id="KW-0328">Glycosyltransferase</keyword>
<dbReference type="GO" id="GO:0016263">
    <property type="term" value="F:glycoprotein-N-acetylgalactosamine 3-beta-galactosyltransferase activity"/>
    <property type="evidence" value="ECO:0007669"/>
    <property type="project" value="UniProtKB-EC"/>
</dbReference>
<evidence type="ECO:0000256" key="1">
    <source>
        <dbReference type="ARBA" id="ARBA00004606"/>
    </source>
</evidence>
<comment type="similarity">
    <text evidence="3">Belongs to the glycosyltransferase 31 family. Beta3-Gal-T subfamily.</text>
</comment>
<evidence type="ECO:0000256" key="11">
    <source>
        <dbReference type="ARBA" id="ARBA00023136"/>
    </source>
</evidence>
<proteinExistence type="inferred from homology"/>
<dbReference type="InterPro" id="IPR003378">
    <property type="entry name" value="Fringe-like_glycosylTrfase"/>
</dbReference>
<keyword evidence="14" id="KW-1185">Reference proteome</keyword>